<reference evidence="1 2" key="1">
    <citation type="submission" date="2017-06" db="EMBL/GenBank/DDBJ databases">
        <authorList>
            <person name="Kim H.J."/>
            <person name="Triplett B.A."/>
        </authorList>
    </citation>
    <scope>NUCLEOTIDE SEQUENCE [LARGE SCALE GENOMIC DNA]</scope>
    <source>
        <strain evidence="1 2">DSM 19307</strain>
    </source>
</reference>
<evidence type="ECO:0000313" key="2">
    <source>
        <dbReference type="Proteomes" id="UP000198393"/>
    </source>
</evidence>
<organism evidence="1 2">
    <name type="scientific">Ekhidna lutea</name>
    <dbReference type="NCBI Taxonomy" id="447679"/>
    <lineage>
        <taxon>Bacteria</taxon>
        <taxon>Pseudomonadati</taxon>
        <taxon>Bacteroidota</taxon>
        <taxon>Cytophagia</taxon>
        <taxon>Cytophagales</taxon>
        <taxon>Reichenbachiellaceae</taxon>
        <taxon>Ekhidna</taxon>
    </lineage>
</organism>
<name>A0A239FPS8_EKHLU</name>
<keyword evidence="2" id="KW-1185">Reference proteome</keyword>
<evidence type="ECO:0000313" key="1">
    <source>
        <dbReference type="EMBL" id="SNS59046.1"/>
    </source>
</evidence>
<gene>
    <name evidence="1" type="ORF">SAMN05421640_0786</name>
</gene>
<dbReference type="Proteomes" id="UP000198393">
    <property type="component" value="Unassembled WGS sequence"/>
</dbReference>
<accession>A0A239FPS8</accession>
<sequence length="170" mass="19288">MKQLSDLASFVLKLNTQDLDKMKQFILAIIVVIAGCTTTSSKDQNQEEKSTPKVQSKGYVLAISEIDNSVSVYMEDSLIFTSGTIHSSPEVDYKIDLTPFVKDGTEELKIELYNGVEPYEPQADPYWEVRYDLIIDGEIVDFVHEFGDDNGIGLVYENTYIIEEWTKINN</sequence>
<dbReference type="EMBL" id="FZPD01000001">
    <property type="protein sequence ID" value="SNS59046.1"/>
    <property type="molecule type" value="Genomic_DNA"/>
</dbReference>
<dbReference type="AlphaFoldDB" id="A0A239FPS8"/>
<protein>
    <submittedName>
        <fullName evidence="1">Uncharacterized protein</fullName>
    </submittedName>
</protein>
<proteinExistence type="predicted"/>